<dbReference type="InterPro" id="IPR001240">
    <property type="entry name" value="PRAI_dom"/>
</dbReference>
<sequence length="220" mass="22678">MFPRLKVCCISSVEEMRLAVRLGADAVGLVGAMPSGPGVIPDERIADIARAVPPPVMSVLLTSAQSADTIARQADAAGVSAVQIVDRVGPAVYARLRTDLPGRSLWQVVHVTGPEAIAEAERVARHVDAVLLDSGDPTLDTKALGGTGRVHDWRVSRTIRELLDIPVVLAGGLTPGNVADAVRAVGPFGLDVCSGLRTGGALDADKLAAFASAAGVQRLA</sequence>
<evidence type="ECO:0000256" key="2">
    <source>
        <dbReference type="ARBA" id="ARBA00004664"/>
    </source>
</evidence>
<dbReference type="EMBL" id="MQWD01000001">
    <property type="protein sequence ID" value="PAP78866.1"/>
    <property type="molecule type" value="Genomic_DNA"/>
</dbReference>
<reference evidence="11 12" key="1">
    <citation type="submission" date="2016-11" db="EMBL/GenBank/DDBJ databases">
        <title>Study of marine rhodopsin-containing bacteria.</title>
        <authorList>
            <person name="Yoshizawa S."/>
            <person name="Kumagai Y."/>
            <person name="Kogure K."/>
        </authorList>
    </citation>
    <scope>NUCLEOTIDE SEQUENCE [LARGE SCALE GENOMIC DNA]</scope>
    <source>
        <strain evidence="11 12">SAORIC-28</strain>
    </source>
</reference>
<organism evidence="11 12">
    <name type="scientific">Rubrivirga marina</name>
    <dbReference type="NCBI Taxonomy" id="1196024"/>
    <lineage>
        <taxon>Bacteria</taxon>
        <taxon>Pseudomonadati</taxon>
        <taxon>Rhodothermota</taxon>
        <taxon>Rhodothermia</taxon>
        <taxon>Rhodothermales</taxon>
        <taxon>Rubricoccaceae</taxon>
        <taxon>Rubrivirga</taxon>
    </lineage>
</organism>
<dbReference type="SUPFAM" id="SSF51366">
    <property type="entry name" value="Ribulose-phoshate binding barrel"/>
    <property type="match status" value="1"/>
</dbReference>
<keyword evidence="7 9" id="KW-0057">Aromatic amino acid biosynthesis</keyword>
<evidence type="ECO:0000256" key="5">
    <source>
        <dbReference type="ARBA" id="ARBA00022605"/>
    </source>
</evidence>
<comment type="caution">
    <text evidence="11">The sequence shown here is derived from an EMBL/GenBank/DDBJ whole genome shotgun (WGS) entry which is preliminary data.</text>
</comment>
<evidence type="ECO:0000313" key="12">
    <source>
        <dbReference type="Proteomes" id="UP000216339"/>
    </source>
</evidence>
<proteinExistence type="inferred from homology"/>
<comment type="similarity">
    <text evidence="9">Belongs to the TrpF family.</text>
</comment>
<evidence type="ECO:0000256" key="1">
    <source>
        <dbReference type="ARBA" id="ARBA00001164"/>
    </source>
</evidence>
<dbReference type="CDD" id="cd00405">
    <property type="entry name" value="PRAI"/>
    <property type="match status" value="1"/>
</dbReference>
<dbReference type="GO" id="GO:0004640">
    <property type="term" value="F:phosphoribosylanthranilate isomerase activity"/>
    <property type="evidence" value="ECO:0007669"/>
    <property type="project" value="UniProtKB-UniRule"/>
</dbReference>
<keyword evidence="6 9" id="KW-0822">Tryptophan biosynthesis</keyword>
<dbReference type="PANTHER" id="PTHR42894:SF1">
    <property type="entry name" value="N-(5'-PHOSPHORIBOSYL)ANTHRANILATE ISOMERASE"/>
    <property type="match status" value="1"/>
</dbReference>
<dbReference type="PANTHER" id="PTHR42894">
    <property type="entry name" value="N-(5'-PHOSPHORIBOSYL)ANTHRANILATE ISOMERASE"/>
    <property type="match status" value="1"/>
</dbReference>
<protein>
    <recommendedName>
        <fullName evidence="4 9">N-(5'-phosphoribosyl)anthranilate isomerase</fullName>
        <shortName evidence="9">PRAI</shortName>
        <ecNumber evidence="3 9">5.3.1.24</ecNumber>
    </recommendedName>
</protein>
<keyword evidence="8 9" id="KW-0413">Isomerase</keyword>
<gene>
    <name evidence="9" type="primary">trpF</name>
    <name evidence="11" type="ORF">BSZ37_19085</name>
</gene>
<dbReference type="UniPathway" id="UPA00035">
    <property type="reaction ID" value="UER00042"/>
</dbReference>
<dbReference type="HAMAP" id="MF_00135">
    <property type="entry name" value="PRAI"/>
    <property type="match status" value="1"/>
</dbReference>
<dbReference type="Gene3D" id="3.20.20.70">
    <property type="entry name" value="Aldolase class I"/>
    <property type="match status" value="1"/>
</dbReference>
<dbReference type="Proteomes" id="UP000216339">
    <property type="component" value="Unassembled WGS sequence"/>
</dbReference>
<evidence type="ECO:0000256" key="4">
    <source>
        <dbReference type="ARBA" id="ARBA00022272"/>
    </source>
</evidence>
<name>A0A271J5Q9_9BACT</name>
<feature type="domain" description="N-(5'phosphoribosyl) anthranilate isomerase (PRAI)" evidence="10">
    <location>
        <begin position="6"/>
        <end position="211"/>
    </location>
</feature>
<keyword evidence="12" id="KW-1185">Reference proteome</keyword>
<evidence type="ECO:0000259" key="10">
    <source>
        <dbReference type="Pfam" id="PF00697"/>
    </source>
</evidence>
<evidence type="ECO:0000256" key="9">
    <source>
        <dbReference type="HAMAP-Rule" id="MF_00135"/>
    </source>
</evidence>
<dbReference type="AlphaFoldDB" id="A0A271J5Q9"/>
<evidence type="ECO:0000256" key="6">
    <source>
        <dbReference type="ARBA" id="ARBA00022822"/>
    </source>
</evidence>
<dbReference type="GO" id="GO:0000162">
    <property type="term" value="P:L-tryptophan biosynthetic process"/>
    <property type="evidence" value="ECO:0007669"/>
    <property type="project" value="UniProtKB-UniRule"/>
</dbReference>
<evidence type="ECO:0000313" key="11">
    <source>
        <dbReference type="EMBL" id="PAP78866.1"/>
    </source>
</evidence>
<dbReference type="OrthoDB" id="9786954at2"/>
<comment type="pathway">
    <text evidence="2 9">Amino-acid biosynthesis; L-tryptophan biosynthesis; L-tryptophan from chorismate: step 3/5.</text>
</comment>
<dbReference type="InterPro" id="IPR044643">
    <property type="entry name" value="TrpF_fam"/>
</dbReference>
<dbReference type="EC" id="5.3.1.24" evidence="3 9"/>
<evidence type="ECO:0000256" key="8">
    <source>
        <dbReference type="ARBA" id="ARBA00023235"/>
    </source>
</evidence>
<evidence type="ECO:0000256" key="3">
    <source>
        <dbReference type="ARBA" id="ARBA00012572"/>
    </source>
</evidence>
<dbReference type="Pfam" id="PF00697">
    <property type="entry name" value="PRAI"/>
    <property type="match status" value="1"/>
</dbReference>
<keyword evidence="5 9" id="KW-0028">Amino-acid biosynthesis</keyword>
<dbReference type="InterPro" id="IPR011060">
    <property type="entry name" value="RibuloseP-bd_barrel"/>
</dbReference>
<evidence type="ECO:0000256" key="7">
    <source>
        <dbReference type="ARBA" id="ARBA00023141"/>
    </source>
</evidence>
<dbReference type="InterPro" id="IPR013785">
    <property type="entry name" value="Aldolase_TIM"/>
</dbReference>
<comment type="catalytic activity">
    <reaction evidence="1 9">
        <text>N-(5-phospho-beta-D-ribosyl)anthranilate = 1-(2-carboxyphenylamino)-1-deoxy-D-ribulose 5-phosphate</text>
        <dbReference type="Rhea" id="RHEA:21540"/>
        <dbReference type="ChEBI" id="CHEBI:18277"/>
        <dbReference type="ChEBI" id="CHEBI:58613"/>
        <dbReference type="EC" id="5.3.1.24"/>
    </reaction>
</comment>
<accession>A0A271J5Q9</accession>